<evidence type="ECO:0000259" key="1">
    <source>
        <dbReference type="PROSITE" id="PS50222"/>
    </source>
</evidence>
<feature type="domain" description="EF-hand" evidence="1">
    <location>
        <begin position="5"/>
        <end position="40"/>
    </location>
</feature>
<accession>A0A7S0ZW40</accession>
<evidence type="ECO:0000313" key="2">
    <source>
        <dbReference type="EMBL" id="CAD8834395.1"/>
    </source>
</evidence>
<dbReference type="AlphaFoldDB" id="A0A7S0ZW40"/>
<dbReference type="InterPro" id="IPR011992">
    <property type="entry name" value="EF-hand-dom_pair"/>
</dbReference>
<dbReference type="InterPro" id="IPR002048">
    <property type="entry name" value="EF_hand_dom"/>
</dbReference>
<gene>
    <name evidence="2" type="ORF">NSCI0253_LOCUS8743</name>
</gene>
<name>A0A7S0ZW40_NOCSC</name>
<dbReference type="GO" id="GO:0005509">
    <property type="term" value="F:calcium ion binding"/>
    <property type="evidence" value="ECO:0007669"/>
    <property type="project" value="InterPro"/>
</dbReference>
<sequence>MQAKVVNDVIRQTVKEIDPTSDGHLNSDEFRRVLQCLGCPDEKISKVFCQVPGHGAMKSSEGLVEWLFSQSGPKGADTPKLGVVRLDYDYPPAPGDIDHSGSYQYDVFYRVIPGLTFSMCQSGKLTPQVEQNFIDGIKYLDSLGVSGITGDCGFMMWFQGLARRHTTKPVFMSALAHLPAVTCATSSEEKIAVFTANGKTLEPMRDLLRDECSIDTEDRRLVIVGFQDVPGFDAVAKGEKVDVVRVLPGIVEAAMNTIRQHPEIRAICLECTELPPYADALRAATHMPVYDAITCCDFFVRSRMDNPRVGLNQWQKEWDGEQESYSFGCNLSAREKAFVVNKAALQAAASTKVASKEERPGALVIHTPEYLKAQVPTLGVLRLDFEYEPTVGDMAHPDTFPYPVYYRVVPGMTYDMCRTGKMSPQVEQEFINAIKYFDDRNVCGITHDCGLAMHFQILSRRYTKRPVFLSPLAQLPAVICAFGRQELILILTGTRSDFLPLVPLLRDECSVDANESRFIVASCGHLPGFEAHTFRSTCAEHEKLRKGLLDVVLQKCKEHRQIRAIVSENVSLARFSDMLRAETHLPVFDAFTCCDLFINGAMDNPLFGLNGWQKKWDGKQEQYAFGQHV</sequence>
<protein>
    <recommendedName>
        <fullName evidence="1">EF-hand domain-containing protein</fullName>
    </recommendedName>
</protein>
<reference evidence="2" key="1">
    <citation type="submission" date="2021-01" db="EMBL/GenBank/DDBJ databases">
        <authorList>
            <person name="Corre E."/>
            <person name="Pelletier E."/>
            <person name="Niang G."/>
            <person name="Scheremetjew M."/>
            <person name="Finn R."/>
            <person name="Kale V."/>
            <person name="Holt S."/>
            <person name="Cochrane G."/>
            <person name="Meng A."/>
            <person name="Brown T."/>
            <person name="Cohen L."/>
        </authorList>
    </citation>
    <scope>NUCLEOTIDE SEQUENCE</scope>
</reference>
<dbReference type="EMBL" id="HBFQ01012472">
    <property type="protein sequence ID" value="CAD8834395.1"/>
    <property type="molecule type" value="Transcribed_RNA"/>
</dbReference>
<dbReference type="SUPFAM" id="SSF47473">
    <property type="entry name" value="EF-hand"/>
    <property type="match status" value="1"/>
</dbReference>
<proteinExistence type="predicted"/>
<organism evidence="2">
    <name type="scientific">Noctiluca scintillans</name>
    <name type="common">Sea sparkle</name>
    <name type="synonym">Red tide dinoflagellate</name>
    <dbReference type="NCBI Taxonomy" id="2966"/>
    <lineage>
        <taxon>Eukaryota</taxon>
        <taxon>Sar</taxon>
        <taxon>Alveolata</taxon>
        <taxon>Dinophyceae</taxon>
        <taxon>Noctilucales</taxon>
        <taxon>Noctilucaceae</taxon>
        <taxon>Noctiluca</taxon>
    </lineage>
</organism>
<dbReference type="PROSITE" id="PS50222">
    <property type="entry name" value="EF_HAND_2"/>
    <property type="match status" value="1"/>
</dbReference>